<dbReference type="InterPro" id="IPR001077">
    <property type="entry name" value="COMT_C"/>
</dbReference>
<dbReference type="InterPro" id="IPR036390">
    <property type="entry name" value="WH_DNA-bd_sf"/>
</dbReference>
<reference evidence="6" key="1">
    <citation type="submission" date="2020-04" db="EMBL/GenBank/DDBJ databases">
        <title>Genome Assembly and Annotation of Botryosphaeria dothidea sdau 11-99, a Latent Pathogen of Apple Fruit Ring Rot in China.</title>
        <authorList>
            <person name="Yu C."/>
            <person name="Diao Y."/>
            <person name="Lu Q."/>
            <person name="Zhao J."/>
            <person name="Cui S."/>
            <person name="Peng C."/>
            <person name="He B."/>
            <person name="Liu H."/>
        </authorList>
    </citation>
    <scope>NUCLEOTIDE SEQUENCE [LARGE SCALE GENOMIC DNA]</scope>
    <source>
        <strain evidence="6">Sdau11-99</strain>
    </source>
</reference>
<dbReference type="PROSITE" id="PS51683">
    <property type="entry name" value="SAM_OMT_II"/>
    <property type="match status" value="1"/>
</dbReference>
<protein>
    <submittedName>
        <fullName evidence="6">O-methyltransferase</fullName>
    </submittedName>
</protein>
<dbReference type="Pfam" id="PF00891">
    <property type="entry name" value="Methyltransf_2"/>
    <property type="match status" value="1"/>
</dbReference>
<dbReference type="OrthoDB" id="1535081at2759"/>
<dbReference type="PANTHER" id="PTHR43712:SF5">
    <property type="entry name" value="O-METHYLTRANSFERASE ASQN-RELATED"/>
    <property type="match status" value="1"/>
</dbReference>
<dbReference type="InterPro" id="IPR036388">
    <property type="entry name" value="WH-like_DNA-bd_sf"/>
</dbReference>
<dbReference type="PIRSF" id="PIRSF005739">
    <property type="entry name" value="O-mtase"/>
    <property type="match status" value="1"/>
</dbReference>
<feature type="active site" description="Proton acceptor" evidence="4">
    <location>
        <position position="307"/>
    </location>
</feature>
<organism evidence="6 7">
    <name type="scientific">Botryosphaeria dothidea</name>
    <dbReference type="NCBI Taxonomy" id="55169"/>
    <lineage>
        <taxon>Eukaryota</taxon>
        <taxon>Fungi</taxon>
        <taxon>Dikarya</taxon>
        <taxon>Ascomycota</taxon>
        <taxon>Pezizomycotina</taxon>
        <taxon>Dothideomycetes</taxon>
        <taxon>Dothideomycetes incertae sedis</taxon>
        <taxon>Botryosphaeriales</taxon>
        <taxon>Botryosphaeriaceae</taxon>
        <taxon>Botryosphaeria</taxon>
    </lineage>
</organism>
<evidence type="ECO:0000256" key="3">
    <source>
        <dbReference type="ARBA" id="ARBA00022691"/>
    </source>
</evidence>
<evidence type="ECO:0000313" key="7">
    <source>
        <dbReference type="Proteomes" id="UP000572817"/>
    </source>
</evidence>
<dbReference type="PANTHER" id="PTHR43712">
    <property type="entry name" value="PUTATIVE (AFU_ORTHOLOGUE AFUA_4G14580)-RELATED"/>
    <property type="match status" value="1"/>
</dbReference>
<proteinExistence type="predicted"/>
<dbReference type="InterPro" id="IPR016461">
    <property type="entry name" value="COMT-like"/>
</dbReference>
<accession>A0A8H4JBJ8</accession>
<evidence type="ECO:0000313" key="6">
    <source>
        <dbReference type="EMBL" id="KAF4314583.1"/>
    </source>
</evidence>
<dbReference type="Gene3D" id="3.40.50.150">
    <property type="entry name" value="Vaccinia Virus protein VP39"/>
    <property type="match status" value="1"/>
</dbReference>
<keyword evidence="2" id="KW-0808">Transferase</keyword>
<dbReference type="SUPFAM" id="SSF46785">
    <property type="entry name" value="Winged helix' DNA-binding domain"/>
    <property type="match status" value="1"/>
</dbReference>
<evidence type="ECO:0000259" key="5">
    <source>
        <dbReference type="Pfam" id="PF00891"/>
    </source>
</evidence>
<evidence type="ECO:0000256" key="1">
    <source>
        <dbReference type="ARBA" id="ARBA00022603"/>
    </source>
</evidence>
<keyword evidence="1" id="KW-0489">Methyltransferase</keyword>
<gene>
    <name evidence="6" type="ORF">GTA08_BOTSDO00883</name>
</gene>
<keyword evidence="3" id="KW-0949">S-adenosyl-L-methionine</keyword>
<evidence type="ECO:0000256" key="2">
    <source>
        <dbReference type="ARBA" id="ARBA00022679"/>
    </source>
</evidence>
<dbReference type="InterPro" id="IPR029063">
    <property type="entry name" value="SAM-dependent_MTases_sf"/>
</dbReference>
<keyword evidence="7" id="KW-1185">Reference proteome</keyword>
<dbReference type="AlphaFoldDB" id="A0A8H4JBJ8"/>
<dbReference type="EMBL" id="WWBZ02000001">
    <property type="protein sequence ID" value="KAF4314583.1"/>
    <property type="molecule type" value="Genomic_DNA"/>
</dbReference>
<dbReference type="Proteomes" id="UP000572817">
    <property type="component" value="Unassembled WGS sequence"/>
</dbReference>
<name>A0A8H4JBJ8_9PEZI</name>
<comment type="caution">
    <text evidence="6">The sequence shown here is derived from an EMBL/GenBank/DDBJ whole genome shotgun (WGS) entry which is preliminary data.</text>
</comment>
<sequence length="403" mass="45497">MSDSLKALSTDLQQAIDRYTDTSGPDGFAQRKKIIALAQEIINDVKDPHEKPFDYCVSMAEMGALRVLMDWGALEHIPSDGSISYQDLAAKVGAEEPLLRRFACMLVSTGILKQIGEDRVAHTKFSPVYAHSVPQGIFFKIMFDEGMVPYSKFPEYFRTYGRKEPLEPTHQPHGFGWGVPEKNFWDAVHGQRFIDFNVSMQTLDQMLPVIGIYPFEWIAQNAHHVALDAPLIVDVGGGKGQALAQIIRQIPEIPAERLVLQDREVTIEDAEASRPPELKDAKFMAHDFFKPQPVKGALVYFLRRIMHDWSDKYNAQILAHCRDVMTPHSRILIMDQVMPNPPTTLPCQTDICMMNLGAKERTLKDWHMLVDLAGLDIVKVWQIPSSEVSVIECKKRSPLSSAL</sequence>
<feature type="domain" description="O-methyltransferase C-terminal" evidence="5">
    <location>
        <begin position="230"/>
        <end position="374"/>
    </location>
</feature>
<dbReference type="SUPFAM" id="SSF53335">
    <property type="entry name" value="S-adenosyl-L-methionine-dependent methyltransferases"/>
    <property type="match status" value="1"/>
</dbReference>
<dbReference type="GO" id="GO:0032259">
    <property type="term" value="P:methylation"/>
    <property type="evidence" value="ECO:0007669"/>
    <property type="project" value="UniProtKB-KW"/>
</dbReference>
<evidence type="ECO:0000256" key="4">
    <source>
        <dbReference type="PIRSR" id="PIRSR005739-1"/>
    </source>
</evidence>
<dbReference type="Gene3D" id="1.10.10.10">
    <property type="entry name" value="Winged helix-like DNA-binding domain superfamily/Winged helix DNA-binding domain"/>
    <property type="match status" value="1"/>
</dbReference>
<dbReference type="GO" id="GO:0008171">
    <property type="term" value="F:O-methyltransferase activity"/>
    <property type="evidence" value="ECO:0007669"/>
    <property type="project" value="InterPro"/>
</dbReference>